<protein>
    <recommendedName>
        <fullName evidence="4">Addiction module toxin RelE</fullName>
    </recommendedName>
</protein>
<evidence type="ECO:0000313" key="3">
    <source>
        <dbReference type="Proteomes" id="UP000178222"/>
    </source>
</evidence>
<gene>
    <name evidence="2" type="ORF">A3J30_03160</name>
</gene>
<dbReference type="EMBL" id="MHUL01000003">
    <property type="protein sequence ID" value="OHA77772.1"/>
    <property type="molecule type" value="Genomic_DNA"/>
</dbReference>
<evidence type="ECO:0008006" key="4">
    <source>
        <dbReference type="Google" id="ProtNLM"/>
    </source>
</evidence>
<reference evidence="2 3" key="1">
    <citation type="journal article" date="2016" name="Nat. Commun.">
        <title>Thousands of microbial genomes shed light on interconnected biogeochemical processes in an aquifer system.</title>
        <authorList>
            <person name="Anantharaman K."/>
            <person name="Brown C.T."/>
            <person name="Hug L.A."/>
            <person name="Sharon I."/>
            <person name="Castelle C.J."/>
            <person name="Probst A.J."/>
            <person name="Thomas B.C."/>
            <person name="Singh A."/>
            <person name="Wilkins M.J."/>
            <person name="Karaoz U."/>
            <person name="Brodie E.L."/>
            <person name="Williams K.H."/>
            <person name="Hubbard S.S."/>
            <person name="Banfield J.F."/>
        </authorList>
    </citation>
    <scope>NUCLEOTIDE SEQUENCE [LARGE SCALE GENOMIC DNA]</scope>
</reference>
<dbReference type="InterPro" id="IPR035093">
    <property type="entry name" value="RelE/ParE_toxin_dom_sf"/>
</dbReference>
<comment type="caution">
    <text evidence="2">The sequence shown here is derived from an EMBL/GenBank/DDBJ whole genome shotgun (WGS) entry which is preliminary data.</text>
</comment>
<dbReference type="Proteomes" id="UP000178222">
    <property type="component" value="Unassembled WGS sequence"/>
</dbReference>
<name>A0A1G2RZR3_9BACT</name>
<dbReference type="AlphaFoldDB" id="A0A1G2RZR3"/>
<evidence type="ECO:0000256" key="1">
    <source>
        <dbReference type="ARBA" id="ARBA00022649"/>
    </source>
</evidence>
<dbReference type="Gene3D" id="3.30.2310.20">
    <property type="entry name" value="RelE-like"/>
    <property type="match status" value="1"/>
</dbReference>
<dbReference type="Pfam" id="PF05016">
    <property type="entry name" value="ParE_toxin"/>
    <property type="match status" value="1"/>
</dbReference>
<organism evidence="2 3">
    <name type="scientific">Candidatus Wildermuthbacteria bacterium RIFCSPLOWO2_02_FULL_47_9c</name>
    <dbReference type="NCBI Taxonomy" id="1802466"/>
    <lineage>
        <taxon>Bacteria</taxon>
        <taxon>Candidatus Wildermuthiibacteriota</taxon>
    </lineage>
</organism>
<proteinExistence type="predicted"/>
<accession>A0A1G2RZR3</accession>
<dbReference type="InterPro" id="IPR007712">
    <property type="entry name" value="RelE/ParE_toxin"/>
</dbReference>
<sequence>MIFMDKTEKALRKLTPKERKATRAILRKITQEQFEGLDIKRLKERDDIFRVRKGDIRIIYRKTDADIFILAIERRSEKTYKKF</sequence>
<keyword evidence="1" id="KW-1277">Toxin-antitoxin system</keyword>
<dbReference type="SUPFAM" id="SSF143011">
    <property type="entry name" value="RelE-like"/>
    <property type="match status" value="1"/>
</dbReference>
<evidence type="ECO:0000313" key="2">
    <source>
        <dbReference type="EMBL" id="OHA77772.1"/>
    </source>
</evidence>